<keyword evidence="16" id="KW-0472">Membrane</keyword>
<keyword evidence="9" id="KW-0560">Oxidoreductase</keyword>
<dbReference type="AlphaFoldDB" id="A0A7I8W1S2"/>
<keyword evidence="8" id="KW-0274">FAD</keyword>
<comment type="catalytic activity">
    <reaction evidence="11">
        <text>propanoyl-CoA + oxidized [electron-transfer flavoprotein] + H(+) = acryloyl-CoA + reduced [electron-transfer flavoprotein]</text>
        <dbReference type="Rhea" id="RHEA:31287"/>
        <dbReference type="Rhea" id="RHEA-COMP:10685"/>
        <dbReference type="Rhea" id="RHEA-COMP:10686"/>
        <dbReference type="ChEBI" id="CHEBI:15378"/>
        <dbReference type="ChEBI" id="CHEBI:57367"/>
        <dbReference type="ChEBI" id="CHEBI:57392"/>
        <dbReference type="ChEBI" id="CHEBI:57692"/>
        <dbReference type="ChEBI" id="CHEBI:58307"/>
    </reaction>
    <physiologicalReaction direction="left-to-right" evidence="11">
        <dbReference type="Rhea" id="RHEA:31288"/>
    </physiologicalReaction>
</comment>
<dbReference type="Pfam" id="PF02770">
    <property type="entry name" value="Acyl-CoA_dh_M"/>
    <property type="match status" value="1"/>
</dbReference>
<evidence type="ECO:0000256" key="14">
    <source>
        <dbReference type="ARBA" id="ARBA00071686"/>
    </source>
</evidence>
<dbReference type="InterPro" id="IPR006091">
    <property type="entry name" value="Acyl-CoA_Oxase/DH_mid-dom"/>
</dbReference>
<comment type="function">
    <text evidence="13">Isobutyryl-CoA dehydrogenase which catalyzes the conversion of 2-methylpropanoyl-CoA to (2E)-2-methylpropenoyl-CoA in the valine catabolic pathway. To a lesser extent, also able to catalyze the oxidation of (2S)-2-methylbutanoyl-CoA.</text>
</comment>
<gene>
    <name evidence="21" type="ORF">DGYR_LOCUS9989</name>
</gene>
<dbReference type="InterPro" id="IPR013786">
    <property type="entry name" value="AcylCoA_DH/ox_N"/>
</dbReference>
<comment type="catalytic activity">
    <reaction evidence="10">
        <text>(2S)-2-methylbutanoyl-CoA + oxidized [electron-transfer flavoprotein] + H(+) = (2E)-2-methylbut-2-enoyl-CoA + reduced [electron-transfer flavoprotein]</text>
        <dbReference type="Rhea" id="RHEA:48256"/>
        <dbReference type="Rhea" id="RHEA-COMP:10685"/>
        <dbReference type="Rhea" id="RHEA-COMP:10686"/>
        <dbReference type="ChEBI" id="CHEBI:15378"/>
        <dbReference type="ChEBI" id="CHEBI:57337"/>
        <dbReference type="ChEBI" id="CHEBI:57692"/>
        <dbReference type="ChEBI" id="CHEBI:58307"/>
        <dbReference type="ChEBI" id="CHEBI:88166"/>
    </reaction>
    <physiologicalReaction direction="left-to-right" evidence="10">
        <dbReference type="Rhea" id="RHEA:48257"/>
    </physiologicalReaction>
</comment>
<dbReference type="GO" id="GO:0016787">
    <property type="term" value="F:hydrolase activity"/>
    <property type="evidence" value="ECO:0007669"/>
    <property type="project" value="UniProtKB-KW"/>
</dbReference>
<evidence type="ECO:0000259" key="20">
    <source>
        <dbReference type="Pfam" id="PF07859"/>
    </source>
</evidence>
<evidence type="ECO:0000256" key="10">
    <source>
        <dbReference type="ARBA" id="ARBA00049552"/>
    </source>
</evidence>
<dbReference type="GO" id="GO:0050660">
    <property type="term" value="F:flavin adenine dinucleotide binding"/>
    <property type="evidence" value="ECO:0007669"/>
    <property type="project" value="InterPro"/>
</dbReference>
<dbReference type="InterPro" id="IPR052547">
    <property type="entry name" value="Mito_Isobutyryl-CoADH"/>
</dbReference>
<reference evidence="21 22" key="1">
    <citation type="submission" date="2020-08" db="EMBL/GenBank/DDBJ databases">
        <authorList>
            <person name="Hejnol A."/>
        </authorList>
    </citation>
    <scope>NUCLEOTIDE SEQUENCE [LARGE SCALE GENOMIC DNA]</scope>
</reference>
<evidence type="ECO:0000256" key="5">
    <source>
        <dbReference type="ARBA" id="ARBA00022456"/>
    </source>
</evidence>
<comment type="cofactor">
    <cofactor evidence="1">
        <name>FAD</name>
        <dbReference type="ChEBI" id="CHEBI:57692"/>
    </cofactor>
</comment>
<dbReference type="OrthoDB" id="10254877at2759"/>
<keyword evidence="7" id="KW-0378">Hydrolase</keyword>
<keyword evidence="16" id="KW-1133">Transmembrane helix</keyword>
<name>A0A7I8W1S2_9ANNE</name>
<evidence type="ECO:0000313" key="21">
    <source>
        <dbReference type="EMBL" id="CAD5122139.1"/>
    </source>
</evidence>
<dbReference type="SUPFAM" id="SSF53474">
    <property type="entry name" value="alpha/beta-Hydrolases"/>
    <property type="match status" value="1"/>
</dbReference>
<dbReference type="GO" id="GO:0003853">
    <property type="term" value="F:short-chain 2-methyl fatty acyl-CoA dehydrogenase activity"/>
    <property type="evidence" value="ECO:0007669"/>
    <property type="project" value="UniProtKB-EC"/>
</dbReference>
<dbReference type="FunFam" id="2.40.110.10:FF:000001">
    <property type="entry name" value="Acyl-CoA dehydrogenase, mitochondrial"/>
    <property type="match status" value="1"/>
</dbReference>
<feature type="domain" description="Alpha/beta hydrolase fold-3" evidence="20">
    <location>
        <begin position="327"/>
        <end position="385"/>
    </location>
</feature>
<feature type="domain" description="Acyl-CoA oxidase/dehydrogenase middle" evidence="18">
    <location>
        <begin position="565"/>
        <end position="658"/>
    </location>
</feature>
<evidence type="ECO:0000256" key="2">
    <source>
        <dbReference type="ARBA" id="ARBA00005109"/>
    </source>
</evidence>
<evidence type="ECO:0000256" key="13">
    <source>
        <dbReference type="ARBA" id="ARBA00055070"/>
    </source>
</evidence>
<dbReference type="InterPro" id="IPR009100">
    <property type="entry name" value="AcylCoA_DH/oxidase_NM_dom_sf"/>
</dbReference>
<evidence type="ECO:0000256" key="8">
    <source>
        <dbReference type="ARBA" id="ARBA00022827"/>
    </source>
</evidence>
<dbReference type="Pfam" id="PF00441">
    <property type="entry name" value="Acyl-CoA_dh_1"/>
    <property type="match status" value="1"/>
</dbReference>
<keyword evidence="16" id="KW-0812">Transmembrane</keyword>
<dbReference type="InterPro" id="IPR036250">
    <property type="entry name" value="AcylCo_DH-like_C"/>
</dbReference>
<keyword evidence="22" id="KW-1185">Reference proteome</keyword>
<evidence type="ECO:0000259" key="19">
    <source>
        <dbReference type="Pfam" id="PF02771"/>
    </source>
</evidence>
<evidence type="ECO:0000256" key="12">
    <source>
        <dbReference type="ARBA" id="ARBA00052552"/>
    </source>
</evidence>
<comment type="caution">
    <text evidence="21">The sequence shown here is derived from an EMBL/GenBank/DDBJ whole genome shotgun (WGS) entry which is preliminary data.</text>
</comment>
<dbReference type="Gene3D" id="2.40.110.10">
    <property type="entry name" value="Butyryl-CoA Dehydrogenase, subunit A, domain 2"/>
    <property type="match status" value="1"/>
</dbReference>
<keyword evidence="5" id="KW-0101">Branched-chain amino acid catabolism</keyword>
<dbReference type="Pfam" id="PF02771">
    <property type="entry name" value="Acyl-CoA_dh_N"/>
    <property type="match status" value="1"/>
</dbReference>
<evidence type="ECO:0000256" key="6">
    <source>
        <dbReference type="ARBA" id="ARBA00022630"/>
    </source>
</evidence>
<accession>A0A7I8W1S2</accession>
<feature type="transmembrane region" description="Helical" evidence="16">
    <location>
        <begin position="13"/>
        <end position="33"/>
    </location>
</feature>
<evidence type="ECO:0000259" key="18">
    <source>
        <dbReference type="Pfam" id="PF02770"/>
    </source>
</evidence>
<feature type="domain" description="Acyl-CoA dehydrogenase/oxidase N-terminal" evidence="19">
    <location>
        <begin position="449"/>
        <end position="560"/>
    </location>
</feature>
<dbReference type="PANTHER" id="PTHR43831">
    <property type="entry name" value="ISOBUTYRYL-COA DEHYDROGENASE"/>
    <property type="match status" value="1"/>
</dbReference>
<comment type="similarity">
    <text evidence="3">Belongs to the acyl-CoA dehydrogenase family.</text>
</comment>
<dbReference type="FunFam" id="1.20.140.10:FF:000001">
    <property type="entry name" value="Acyl-CoA dehydrogenase"/>
    <property type="match status" value="1"/>
</dbReference>
<dbReference type="GO" id="GO:0005739">
    <property type="term" value="C:mitochondrion"/>
    <property type="evidence" value="ECO:0007669"/>
    <property type="project" value="TreeGrafter"/>
</dbReference>
<dbReference type="Gene3D" id="1.10.540.10">
    <property type="entry name" value="Acyl-CoA dehydrogenase/oxidase, N-terminal domain"/>
    <property type="match status" value="1"/>
</dbReference>
<dbReference type="GO" id="GO:0009083">
    <property type="term" value="P:branched-chain amino acid catabolic process"/>
    <property type="evidence" value="ECO:0007669"/>
    <property type="project" value="UniProtKB-KW"/>
</dbReference>
<comment type="similarity">
    <text evidence="4">Belongs to the 'GDXG' lipolytic enzyme family.</text>
</comment>
<comment type="pathway">
    <text evidence="2">Amino-acid degradation; L-valine degradation.</text>
</comment>
<dbReference type="PROSITE" id="PS01173">
    <property type="entry name" value="LIPASE_GDXG_HIS"/>
    <property type="match status" value="1"/>
</dbReference>
<evidence type="ECO:0000256" key="3">
    <source>
        <dbReference type="ARBA" id="ARBA00009347"/>
    </source>
</evidence>
<organism evidence="21 22">
    <name type="scientific">Dimorphilus gyrociliatus</name>
    <dbReference type="NCBI Taxonomy" id="2664684"/>
    <lineage>
        <taxon>Eukaryota</taxon>
        <taxon>Metazoa</taxon>
        <taxon>Spiralia</taxon>
        <taxon>Lophotrochozoa</taxon>
        <taxon>Annelida</taxon>
        <taxon>Polychaeta</taxon>
        <taxon>Polychaeta incertae sedis</taxon>
        <taxon>Dinophilidae</taxon>
        <taxon>Dimorphilus</taxon>
    </lineage>
</organism>
<keyword evidence="6" id="KW-0285">Flavoprotein</keyword>
<evidence type="ECO:0000256" key="16">
    <source>
        <dbReference type="SAM" id="Phobius"/>
    </source>
</evidence>
<dbReference type="InterPro" id="IPR002168">
    <property type="entry name" value="Lipase_GDXG_HIS_AS"/>
</dbReference>
<dbReference type="SUPFAM" id="SSF47203">
    <property type="entry name" value="Acyl-CoA dehydrogenase C-terminal domain-like"/>
    <property type="match status" value="1"/>
</dbReference>
<proteinExistence type="inferred from homology"/>
<dbReference type="SUPFAM" id="SSF56645">
    <property type="entry name" value="Acyl-CoA dehydrogenase NM domain-like"/>
    <property type="match status" value="1"/>
</dbReference>
<dbReference type="InterPro" id="IPR013094">
    <property type="entry name" value="AB_hydrolase_3"/>
</dbReference>
<feature type="domain" description="Acyl-CoA dehydrogenase/oxidase C-terminal" evidence="17">
    <location>
        <begin position="670"/>
        <end position="819"/>
    </location>
</feature>
<evidence type="ECO:0000256" key="1">
    <source>
        <dbReference type="ARBA" id="ARBA00001974"/>
    </source>
</evidence>
<dbReference type="InterPro" id="IPR037069">
    <property type="entry name" value="AcylCoA_DH/ox_N_sf"/>
</dbReference>
<evidence type="ECO:0000256" key="11">
    <source>
        <dbReference type="ARBA" id="ARBA00050268"/>
    </source>
</evidence>
<dbReference type="Proteomes" id="UP000549394">
    <property type="component" value="Unassembled WGS sequence"/>
</dbReference>
<evidence type="ECO:0000256" key="7">
    <source>
        <dbReference type="ARBA" id="ARBA00022801"/>
    </source>
</evidence>
<dbReference type="EMBL" id="CAJFCJ010000016">
    <property type="protein sequence ID" value="CAD5122139.1"/>
    <property type="molecule type" value="Genomic_DNA"/>
</dbReference>
<evidence type="ECO:0000313" key="22">
    <source>
        <dbReference type="Proteomes" id="UP000549394"/>
    </source>
</evidence>
<protein>
    <recommendedName>
        <fullName evidence="14">Isobutyryl-CoA dehydrogenase, mitochondrial</fullName>
    </recommendedName>
    <alternativeName>
        <fullName evidence="15">Acyl-CoA dehydrogenase family member 8</fullName>
    </alternativeName>
</protein>
<dbReference type="InterPro" id="IPR029058">
    <property type="entry name" value="AB_hydrolase_fold"/>
</dbReference>
<evidence type="ECO:0000256" key="4">
    <source>
        <dbReference type="ARBA" id="ARBA00010515"/>
    </source>
</evidence>
<dbReference type="Pfam" id="PF07859">
    <property type="entry name" value="Abhydrolase_3"/>
    <property type="match status" value="2"/>
</dbReference>
<evidence type="ECO:0000259" key="17">
    <source>
        <dbReference type="Pfam" id="PF00441"/>
    </source>
</evidence>
<dbReference type="Gene3D" id="3.40.50.1820">
    <property type="entry name" value="alpha/beta hydrolase"/>
    <property type="match status" value="1"/>
</dbReference>
<dbReference type="Gene3D" id="1.20.140.10">
    <property type="entry name" value="Butyryl-CoA Dehydrogenase, subunit A, domain 3"/>
    <property type="match status" value="1"/>
</dbReference>
<evidence type="ECO:0000256" key="15">
    <source>
        <dbReference type="ARBA" id="ARBA00076026"/>
    </source>
</evidence>
<feature type="domain" description="Alpha/beta hydrolase fold-3" evidence="20">
    <location>
        <begin position="122"/>
        <end position="261"/>
    </location>
</feature>
<sequence length="822" mass="91985">MVRENNRKSTRKFVRKWLIVASLIAIITAVLFYKPLPSDITSPHHARFVIRLLENIESLARLLYNLGICPPHLTARTITDALVTLQGIDYTGLRVNDTKFGDVIVRVYTQVNKETTVLGPGLFFIHGGAWMLGSVDSHDVVARTFAKNIQNLVVVSVEYRRAPEFAYPIPLEDCLEAYKYFYERAEEFGVDKERMAIVGDSAGGNLAAAATLKLRDEGNKYKPKLQVLIYPVLQALDLDTYSYRKFSGVAYGDREGLAAAIILYSGQNIDFVPDVAKNRHVTKEIHDLYYHLIDYELLPQYLRPNYKPSVFKDPIPKIVDAMKKFYLDPYFMPLMEKNLTGLPPAYIPTAQYDCIRDDGLIYAARLRNAGVDTIWKNYEHGFHAILNYIAEPLKTDEGLRMMVTSVKVMATRALVALGRSSSLLRNQSFVKGFRNITSAVHIDPSTGLNDEQKHFQQLAHDFATAELAPNMERWDANEEFPVETLRNSAKLGFGAIYCDPEYGGTGLNRTDASIIFESLAMGCCSTTAYISIHNMVAWMIDTFGNNEQRSQYLPKLATMEDFGSYCLTEPGHGSDAANLETSATKKGDYYLLNGTKSFISGAGESNVYLVMSRTGEKGPKGISCFIIEKDMTGISFGKKEKKLGWNTHPARQVILEDCKVPAKNLLGREGQGFNIAMNGINGGRLNIASCSLGAATSALYATRDYLKIRSQFGTLLKDMQHLQFKLAELAGSLVACRLMVRNAAKSMDEKDANLVSLCAMTKQLVTDECSRICNESLQMFGGYGYLKDYPIQQYFRDCRAHQIIEGTNEIMKLIVAKHIFAE</sequence>
<dbReference type="InterPro" id="IPR009075">
    <property type="entry name" value="AcylCo_DH/oxidase_C"/>
</dbReference>
<dbReference type="InterPro" id="IPR046373">
    <property type="entry name" value="Acyl-CoA_Oxase/DH_mid-dom_sf"/>
</dbReference>
<dbReference type="PANTHER" id="PTHR43831:SF1">
    <property type="entry name" value="ISOBUTYRYL-COA DEHYDROGENASE, MITOCHONDRIAL"/>
    <property type="match status" value="1"/>
</dbReference>
<evidence type="ECO:0000256" key="9">
    <source>
        <dbReference type="ARBA" id="ARBA00023002"/>
    </source>
</evidence>
<comment type="catalytic activity">
    <reaction evidence="12">
        <text>2-methylpropanoyl-CoA + oxidized [electron-transfer flavoprotein] + H(+) = 2-methylpropenoyl-CoA + reduced [electron-transfer flavoprotein]</text>
        <dbReference type="Rhea" id="RHEA:44180"/>
        <dbReference type="Rhea" id="RHEA-COMP:10685"/>
        <dbReference type="Rhea" id="RHEA-COMP:10686"/>
        <dbReference type="ChEBI" id="CHEBI:15378"/>
        <dbReference type="ChEBI" id="CHEBI:57338"/>
        <dbReference type="ChEBI" id="CHEBI:57692"/>
        <dbReference type="ChEBI" id="CHEBI:58307"/>
        <dbReference type="ChEBI" id="CHEBI:62500"/>
        <dbReference type="EC" id="1.3.8.5"/>
    </reaction>
    <physiologicalReaction direction="left-to-right" evidence="12">
        <dbReference type="Rhea" id="RHEA:44181"/>
    </physiologicalReaction>
</comment>